<evidence type="ECO:0000313" key="1">
    <source>
        <dbReference type="EMBL" id="KAI8424272.1"/>
    </source>
</evidence>
<keyword evidence="2" id="KW-1185">Reference proteome</keyword>
<gene>
    <name evidence="1" type="ORF">MSG28_002831</name>
</gene>
<proteinExistence type="predicted"/>
<dbReference type="Proteomes" id="UP001064048">
    <property type="component" value="Chromosome 4"/>
</dbReference>
<dbReference type="EMBL" id="CM046104">
    <property type="protein sequence ID" value="KAI8424272.1"/>
    <property type="molecule type" value="Genomic_DNA"/>
</dbReference>
<protein>
    <submittedName>
        <fullName evidence="1">Uncharacterized protein</fullName>
    </submittedName>
</protein>
<evidence type="ECO:0000313" key="2">
    <source>
        <dbReference type="Proteomes" id="UP001064048"/>
    </source>
</evidence>
<sequence>MTPFLFVGAQSDLLLLHSETSIIILPFNIIISQKTSTAEQRPSPENPVNYFTDLIGKLKFGQTERWSELWSEFSYAIELGIQEIRGRIKDTDIARRIAKLK</sequence>
<name>A0ACC0JJG9_CHOFU</name>
<accession>A0ACC0JJG9</accession>
<reference evidence="1 2" key="1">
    <citation type="journal article" date="2022" name="Genome Biol. Evol.">
        <title>The Spruce Budworm Genome: Reconstructing the Evolutionary History of Antifreeze Proteins.</title>
        <authorList>
            <person name="Beliveau C."/>
            <person name="Gagne P."/>
            <person name="Picq S."/>
            <person name="Vernygora O."/>
            <person name="Keeling C.I."/>
            <person name="Pinkney K."/>
            <person name="Doucet D."/>
            <person name="Wen F."/>
            <person name="Johnston J.S."/>
            <person name="Maaroufi H."/>
            <person name="Boyle B."/>
            <person name="Laroche J."/>
            <person name="Dewar K."/>
            <person name="Juretic N."/>
            <person name="Blackburn G."/>
            <person name="Nisole A."/>
            <person name="Brunet B."/>
            <person name="Brandao M."/>
            <person name="Lumley L."/>
            <person name="Duan J."/>
            <person name="Quan G."/>
            <person name="Lucarotti C.J."/>
            <person name="Roe A.D."/>
            <person name="Sperling F.A.H."/>
            <person name="Levesque R.C."/>
            <person name="Cusson M."/>
        </authorList>
    </citation>
    <scope>NUCLEOTIDE SEQUENCE [LARGE SCALE GENOMIC DNA]</scope>
    <source>
        <strain evidence="1">Glfc:IPQL:Cfum</strain>
    </source>
</reference>
<comment type="caution">
    <text evidence="1">The sequence shown here is derived from an EMBL/GenBank/DDBJ whole genome shotgun (WGS) entry which is preliminary data.</text>
</comment>
<organism evidence="1 2">
    <name type="scientific">Choristoneura fumiferana</name>
    <name type="common">Spruce budworm moth</name>
    <name type="synonym">Archips fumiferana</name>
    <dbReference type="NCBI Taxonomy" id="7141"/>
    <lineage>
        <taxon>Eukaryota</taxon>
        <taxon>Metazoa</taxon>
        <taxon>Ecdysozoa</taxon>
        <taxon>Arthropoda</taxon>
        <taxon>Hexapoda</taxon>
        <taxon>Insecta</taxon>
        <taxon>Pterygota</taxon>
        <taxon>Neoptera</taxon>
        <taxon>Endopterygota</taxon>
        <taxon>Lepidoptera</taxon>
        <taxon>Glossata</taxon>
        <taxon>Ditrysia</taxon>
        <taxon>Tortricoidea</taxon>
        <taxon>Tortricidae</taxon>
        <taxon>Tortricinae</taxon>
        <taxon>Choristoneura</taxon>
    </lineage>
</organism>